<feature type="transmembrane region" description="Helical" evidence="1">
    <location>
        <begin position="122"/>
        <end position="142"/>
    </location>
</feature>
<feature type="transmembrane region" description="Helical" evidence="1">
    <location>
        <begin position="180"/>
        <end position="204"/>
    </location>
</feature>
<evidence type="ECO:0000313" key="2">
    <source>
        <dbReference type="EMBL" id="OAE27572.1"/>
    </source>
</evidence>
<feature type="transmembrane region" description="Helical" evidence="1">
    <location>
        <begin position="488"/>
        <end position="505"/>
    </location>
</feature>
<feature type="transmembrane region" description="Helical" evidence="1">
    <location>
        <begin position="411"/>
        <end position="429"/>
    </location>
</feature>
<feature type="transmembrane region" description="Helical" evidence="1">
    <location>
        <begin position="216"/>
        <end position="234"/>
    </location>
</feature>
<dbReference type="PANTHER" id="PTHR11360:SF317">
    <property type="entry name" value="MAJOR FACILITATOR SUPERFAMILY (MFS) PROFILE DOMAIN-CONTAINING PROTEIN-RELATED"/>
    <property type="match status" value="1"/>
</dbReference>
<dbReference type="AlphaFoldDB" id="A0A176W4W0"/>
<proteinExistence type="predicted"/>
<reference evidence="2" key="1">
    <citation type="submission" date="2016-03" db="EMBL/GenBank/DDBJ databases">
        <title>Mechanisms controlling the formation of the plant cell surface in tip-growing cells are functionally conserved among land plants.</title>
        <authorList>
            <person name="Honkanen S."/>
            <person name="Jones V.A."/>
            <person name="Morieri G."/>
            <person name="Champion C."/>
            <person name="Hetherington A.J."/>
            <person name="Kelly S."/>
            <person name="Saint-Marcoux D."/>
            <person name="Proust H."/>
            <person name="Prescott H."/>
            <person name="Dolan L."/>
        </authorList>
    </citation>
    <scope>NUCLEOTIDE SEQUENCE [LARGE SCALE GENOMIC DNA]</scope>
    <source>
        <tissue evidence="2">Whole gametophyte</tissue>
    </source>
</reference>
<dbReference type="GO" id="GO:0022857">
    <property type="term" value="F:transmembrane transporter activity"/>
    <property type="evidence" value="ECO:0007669"/>
    <property type="project" value="InterPro"/>
</dbReference>
<dbReference type="EMBL" id="LVLJ01001862">
    <property type="protein sequence ID" value="OAE27572.1"/>
    <property type="molecule type" value="Genomic_DNA"/>
</dbReference>
<comment type="caution">
    <text evidence="2">The sequence shown here is derived from an EMBL/GenBank/DDBJ whole genome shotgun (WGS) entry which is preliminary data.</text>
</comment>
<dbReference type="InterPro" id="IPR036259">
    <property type="entry name" value="MFS_trans_sf"/>
</dbReference>
<keyword evidence="1" id="KW-0812">Transmembrane</keyword>
<feature type="transmembrane region" description="Helical" evidence="1">
    <location>
        <begin position="379"/>
        <end position="399"/>
    </location>
</feature>
<dbReference type="InterPro" id="IPR011701">
    <property type="entry name" value="MFS"/>
</dbReference>
<feature type="transmembrane region" description="Helical" evidence="1">
    <location>
        <begin position="441"/>
        <end position="460"/>
    </location>
</feature>
<evidence type="ECO:0000256" key="1">
    <source>
        <dbReference type="SAM" id="Phobius"/>
    </source>
</evidence>
<dbReference type="SUPFAM" id="SSF103473">
    <property type="entry name" value="MFS general substrate transporter"/>
    <property type="match status" value="1"/>
</dbReference>
<dbReference type="CDD" id="cd17353">
    <property type="entry name" value="MFS_OFA_like"/>
    <property type="match status" value="1"/>
</dbReference>
<keyword evidence="1" id="KW-1133">Transmembrane helix</keyword>
<organism evidence="2 3">
    <name type="scientific">Marchantia polymorpha subsp. ruderalis</name>
    <dbReference type="NCBI Taxonomy" id="1480154"/>
    <lineage>
        <taxon>Eukaryota</taxon>
        <taxon>Viridiplantae</taxon>
        <taxon>Streptophyta</taxon>
        <taxon>Embryophyta</taxon>
        <taxon>Marchantiophyta</taxon>
        <taxon>Marchantiopsida</taxon>
        <taxon>Marchantiidae</taxon>
        <taxon>Marchantiales</taxon>
        <taxon>Marchantiaceae</taxon>
        <taxon>Marchantia</taxon>
    </lineage>
</organism>
<dbReference type="Gene3D" id="1.20.1250.20">
    <property type="entry name" value="MFS general substrate transporter like domains"/>
    <property type="match status" value="2"/>
</dbReference>
<evidence type="ECO:0000313" key="3">
    <source>
        <dbReference type="Proteomes" id="UP000077202"/>
    </source>
</evidence>
<dbReference type="Proteomes" id="UP000077202">
    <property type="component" value="Unassembled WGS sequence"/>
</dbReference>
<protein>
    <recommendedName>
        <fullName evidence="4">Major facilitator superfamily (MFS) profile domain-containing protein</fullName>
    </recommendedName>
</protein>
<accession>A0A176W4W0</accession>
<keyword evidence="3" id="KW-1185">Reference proteome</keyword>
<feature type="transmembrane region" description="Helical" evidence="1">
    <location>
        <begin position="96"/>
        <end position="115"/>
    </location>
</feature>
<dbReference type="PANTHER" id="PTHR11360">
    <property type="entry name" value="MONOCARBOXYLATE TRANSPORTER"/>
    <property type="match status" value="1"/>
</dbReference>
<feature type="transmembrane region" description="Helical" evidence="1">
    <location>
        <begin position="148"/>
        <end position="168"/>
    </location>
</feature>
<evidence type="ECO:0008006" key="4">
    <source>
        <dbReference type="Google" id="ProtNLM"/>
    </source>
</evidence>
<keyword evidence="1" id="KW-0472">Membrane</keyword>
<sequence length="590" mass="64271">MAGAGAEKEAEPRNIFLRLLIKHWTVKEIVKSPAQEEREKYLFLYWKGIPFNRWMLFASSFLIQFCCGSLYSWSNFNAPIDDLIYGTITANKAPNTFYIAVGMFGTTAMILGPWLERHGPRLGLLLGSTVFGVGQGVAALSLHKKSIVGVYIGYGVLGGFGLGLNYISPVSALQKFFPDFRGVASGFAVAGFGAGSIVWSKVYLPMINRFQLPETFAILGAVLAGTMLCCSVVMRTPPNNFTVGGLNVRGQRVAHEHEHENELELDQVRDGKESHDVEKSALPVAVAGTPIVMSLIQSLRSPDFFFMYLMFFANQIFGLVALSRLSNMAQDLFGQSKNEGANVVSINGVFNCLGRLCLPMLADLAIKTLKTNPPFARKLVFLFNLVVQVVIVAILPHLINRGNYDGFRAVMWTLTFTYGGGFGTIPCFLTDMFGPYNIGALHGMILTAWSIGGVGGGLGFTSVFDRHKPSAADAKVPGAFDKAYESNFHWILAVLVVGLAMLFFVRTDPVDRTAPGYRFSVLGKKIVHFKGARFGSDHHAVAGADAVHPQAPTSSKVDSVASPMYQYPSSRQLVLLVEPAVALLGRIARV</sequence>
<feature type="transmembrane region" description="Helical" evidence="1">
    <location>
        <begin position="305"/>
        <end position="322"/>
    </location>
</feature>
<feature type="transmembrane region" description="Helical" evidence="1">
    <location>
        <begin position="54"/>
        <end position="76"/>
    </location>
</feature>
<name>A0A176W4W0_MARPO</name>
<gene>
    <name evidence="2" type="ORF">AXG93_2779s1200</name>
</gene>
<dbReference type="Pfam" id="PF07690">
    <property type="entry name" value="MFS_1"/>
    <property type="match status" value="1"/>
</dbReference>
<dbReference type="InterPro" id="IPR050327">
    <property type="entry name" value="Proton-linked_MCT"/>
</dbReference>